<dbReference type="VEuPathDB" id="ToxoDB:EAH_00003160"/>
<feature type="domain" description="DUF4110" evidence="2">
    <location>
        <begin position="653"/>
        <end position="719"/>
    </location>
</feature>
<protein>
    <submittedName>
        <fullName evidence="3">Kelch motif domain-containing protein, putative</fullName>
    </submittedName>
</protein>
<feature type="region of interest" description="Disordered" evidence="1">
    <location>
        <begin position="720"/>
        <end position="747"/>
    </location>
</feature>
<feature type="region of interest" description="Disordered" evidence="1">
    <location>
        <begin position="364"/>
        <end position="405"/>
    </location>
</feature>
<dbReference type="InterPro" id="IPR025183">
    <property type="entry name" value="DUF4110"/>
</dbReference>
<feature type="region of interest" description="Disordered" evidence="1">
    <location>
        <begin position="434"/>
        <end position="501"/>
    </location>
</feature>
<dbReference type="Gene3D" id="2.120.10.80">
    <property type="entry name" value="Kelch-type beta propeller"/>
    <property type="match status" value="2"/>
</dbReference>
<dbReference type="InterPro" id="IPR015915">
    <property type="entry name" value="Kelch-typ_b-propeller"/>
</dbReference>
<feature type="compositionally biased region" description="Acidic residues" evidence="1">
    <location>
        <begin position="612"/>
        <end position="627"/>
    </location>
</feature>
<dbReference type="Pfam" id="PF13422">
    <property type="entry name" value="DUF4110"/>
    <property type="match status" value="1"/>
</dbReference>
<reference evidence="3" key="1">
    <citation type="submission" date="2013-10" db="EMBL/GenBank/DDBJ databases">
        <title>Genomic analysis of the causative agents of coccidiosis in chickens.</title>
        <authorList>
            <person name="Reid A.J."/>
            <person name="Blake D."/>
            <person name="Billington K."/>
            <person name="Browne H."/>
            <person name="Dunn M."/>
            <person name="Hung S."/>
            <person name="Kawahara F."/>
            <person name="Miranda-Saavedra D."/>
            <person name="Mourier T."/>
            <person name="Nagra H."/>
            <person name="Otto T.D."/>
            <person name="Rawlings N."/>
            <person name="Sanchez A."/>
            <person name="Sanders M."/>
            <person name="Subramaniam C."/>
            <person name="Tay Y."/>
            <person name="Dear P."/>
            <person name="Doerig C."/>
            <person name="Gruber A."/>
            <person name="Parkinson J."/>
            <person name="Shirley M."/>
            <person name="Wan K.L."/>
            <person name="Berriman M."/>
            <person name="Tomley F."/>
            <person name="Pain A."/>
        </authorList>
    </citation>
    <scope>NUCLEOTIDE SEQUENCE</scope>
    <source>
        <strain evidence="3">Houghton</strain>
    </source>
</reference>
<feature type="region of interest" description="Disordered" evidence="1">
    <location>
        <begin position="581"/>
        <end position="640"/>
    </location>
</feature>
<dbReference type="PANTHER" id="PTHR46063:SF1">
    <property type="entry name" value="KELCH DOMAIN-CONTAINING PROTEIN 4"/>
    <property type="match status" value="1"/>
</dbReference>
<dbReference type="RefSeq" id="XP_013253119.1">
    <property type="nucleotide sequence ID" value="XM_013397665.1"/>
</dbReference>
<dbReference type="PANTHER" id="PTHR46063">
    <property type="entry name" value="KELCH DOMAIN-CONTAINING PROTEIN"/>
    <property type="match status" value="1"/>
</dbReference>
<feature type="compositionally biased region" description="Basic and acidic residues" evidence="1">
    <location>
        <begin position="720"/>
        <end position="733"/>
    </location>
</feature>
<evidence type="ECO:0000313" key="4">
    <source>
        <dbReference type="Proteomes" id="UP000018050"/>
    </source>
</evidence>
<dbReference type="Proteomes" id="UP000018050">
    <property type="component" value="Unassembled WGS sequence"/>
</dbReference>
<evidence type="ECO:0000259" key="2">
    <source>
        <dbReference type="Pfam" id="PF13422"/>
    </source>
</evidence>
<organism evidence="3 4">
    <name type="scientific">Eimeria acervulina</name>
    <name type="common">Coccidian parasite</name>
    <dbReference type="NCBI Taxonomy" id="5801"/>
    <lineage>
        <taxon>Eukaryota</taxon>
        <taxon>Sar</taxon>
        <taxon>Alveolata</taxon>
        <taxon>Apicomplexa</taxon>
        <taxon>Conoidasida</taxon>
        <taxon>Coccidia</taxon>
        <taxon>Eucoccidiorida</taxon>
        <taxon>Eimeriorina</taxon>
        <taxon>Eimeriidae</taxon>
        <taxon>Eimeria</taxon>
    </lineage>
</organism>
<dbReference type="Pfam" id="PF24681">
    <property type="entry name" value="Kelch_KLHDC2_KLHL20_DRC7"/>
    <property type="match status" value="1"/>
</dbReference>
<dbReference type="SUPFAM" id="SSF117281">
    <property type="entry name" value="Kelch motif"/>
    <property type="match status" value="2"/>
</dbReference>
<name>U6GAE6_EIMAC</name>
<dbReference type="OrthoDB" id="4447at2759"/>
<feature type="compositionally biased region" description="Basic residues" evidence="1">
    <location>
        <begin position="364"/>
        <end position="374"/>
    </location>
</feature>
<sequence>MAPPKGNTKKAQQKAARRELQQKKAAAKEQKKKQKKGEVECDETPIDVLLQQLEEEHRQRQISKTQATLCNQPSPRAHASLTLLPSGDFLLFGGESYDGKKVRVYGDLFKWDMDKAEWRRLEAPEMPKARCSHQAVYHNDALYVFGGEFSTYYQFHHYKDFWKFDLKSNLWSKILVECPAQVPSPRSGHRMAVWRGLLILFGGFHDTGRDTRYYNDLYVFIFSENKWRKIEFPPHTHIPEARGGCVFVVVGDVILLHGGFAKIRDTNKRVQGKIFTVGLDLAAPAIPCIPLDSWLLDLKPLAKGALTQIPTWEKIKNSGTPPSPRTGMCATAYKSSVIVFGGVADQDDGGTNLSRWYRLELKTGKKGGSKKRAPRQIGRDIGQLSPGQEPQTYESETSEASSGEENWQKTFAYFDAKGRLVKLQLEDIPEVNRAVATHPQSSPEREQNIGGISSSCGGETSTDTSTAACDVSVECEPGGAVDPPKPTEPTEGEVQHTNSKSDARLSLASVGPLDAPQAPSVFSADVPLPRLHGMICVRGSSLVLMGGLMELGNKEITLDDCWSLNLNKRDRWVRVLEGTMHEQEWQGESEAESGGGSDSEDDSNFSDTGSSESDDLNNEMSSSDEEVPNQVIKERKRHRVREEMQQLRERFGLDDPMETPAEGESLRDFFERTREYWVQKARAGGCCAKNSKEMTREAFEAASARVSAIRDALRRMDELLRLDGGQSEERDSRSNGNQTASASRHYS</sequence>
<accession>U6GAE6</accession>
<feature type="compositionally biased region" description="Basic and acidic residues" evidence="1">
    <location>
        <begin position="16"/>
        <end position="29"/>
    </location>
</feature>
<feature type="compositionally biased region" description="Polar residues" evidence="1">
    <location>
        <begin position="734"/>
        <end position="747"/>
    </location>
</feature>
<evidence type="ECO:0000313" key="3">
    <source>
        <dbReference type="EMBL" id="CDI76318.1"/>
    </source>
</evidence>
<reference evidence="3" key="2">
    <citation type="submission" date="2013-10" db="EMBL/GenBank/DDBJ databases">
        <authorList>
            <person name="Aslett M."/>
        </authorList>
    </citation>
    <scope>NUCLEOTIDE SEQUENCE</scope>
    <source>
        <strain evidence="3">Houghton</strain>
    </source>
</reference>
<dbReference type="GeneID" id="25268386"/>
<dbReference type="EMBL" id="HG670358">
    <property type="protein sequence ID" value="CDI76318.1"/>
    <property type="molecule type" value="Genomic_DNA"/>
</dbReference>
<feature type="compositionally biased region" description="Low complexity" evidence="1">
    <location>
        <begin position="394"/>
        <end position="405"/>
    </location>
</feature>
<dbReference type="AlphaFoldDB" id="U6GAE6"/>
<proteinExistence type="predicted"/>
<feature type="region of interest" description="Disordered" evidence="1">
    <location>
        <begin position="1"/>
        <end position="41"/>
    </location>
</feature>
<dbReference type="OMA" id="PSPRVGC"/>
<gene>
    <name evidence="3" type="ORF">EAH_00003160</name>
</gene>
<dbReference type="InterPro" id="IPR052588">
    <property type="entry name" value="Kelch_domain_protein"/>
</dbReference>
<keyword evidence="4" id="KW-1185">Reference proteome</keyword>
<evidence type="ECO:0000256" key="1">
    <source>
        <dbReference type="SAM" id="MobiDB-lite"/>
    </source>
</evidence>
<feature type="compositionally biased region" description="Polar residues" evidence="1">
    <location>
        <begin position="450"/>
        <end position="467"/>
    </location>
</feature>